<reference evidence="1 2" key="1">
    <citation type="submission" date="2021-11" db="EMBL/GenBank/DDBJ databases">
        <authorList>
            <person name="Lee D.-H."/>
            <person name="Kim S.-B."/>
        </authorList>
    </citation>
    <scope>NUCLEOTIDE SEQUENCE [LARGE SCALE GENOMIC DNA]</scope>
    <source>
        <strain evidence="1 2">KCTC 52223</strain>
    </source>
</reference>
<protein>
    <submittedName>
        <fullName evidence="1">Uncharacterized protein</fullName>
    </submittedName>
</protein>
<dbReference type="EMBL" id="JAJISD010000014">
    <property type="protein sequence ID" value="MCC8432459.1"/>
    <property type="molecule type" value="Genomic_DNA"/>
</dbReference>
<evidence type="ECO:0000313" key="1">
    <source>
        <dbReference type="EMBL" id="MCC8432459.1"/>
    </source>
</evidence>
<gene>
    <name evidence="1" type="ORF">LJ725_26075</name>
</gene>
<sequence length="54" mass="5951">MDDHQRQMILLVIGVGAEDDAEAVRFLDGASITQEEGHKIYETNACRVFGIDGD</sequence>
<comment type="caution">
    <text evidence="1">The sequence shown here is derived from an EMBL/GenBank/DDBJ whole genome shotgun (WGS) entry which is preliminary data.</text>
</comment>
<dbReference type="Proteomes" id="UP001198862">
    <property type="component" value="Unassembled WGS sequence"/>
</dbReference>
<proteinExistence type="predicted"/>
<keyword evidence="2" id="KW-1185">Reference proteome</keyword>
<accession>A0ABS8L283</accession>
<dbReference type="RefSeq" id="WP_230553874.1">
    <property type="nucleotide sequence ID" value="NZ_JAJISD010000014.1"/>
</dbReference>
<name>A0ABS8L283_9HYPH</name>
<evidence type="ECO:0000313" key="2">
    <source>
        <dbReference type="Proteomes" id="UP001198862"/>
    </source>
</evidence>
<organism evidence="1 2">
    <name type="scientific">Reyranella aquatilis</name>
    <dbReference type="NCBI Taxonomy" id="2035356"/>
    <lineage>
        <taxon>Bacteria</taxon>
        <taxon>Pseudomonadati</taxon>
        <taxon>Pseudomonadota</taxon>
        <taxon>Alphaproteobacteria</taxon>
        <taxon>Hyphomicrobiales</taxon>
        <taxon>Reyranellaceae</taxon>
        <taxon>Reyranella</taxon>
    </lineage>
</organism>